<protein>
    <submittedName>
        <fullName evidence="3">Helix-turn-helix transcriptional regulator</fullName>
    </submittedName>
</protein>
<keyword evidence="1" id="KW-0238">DNA-binding</keyword>
<feature type="domain" description="HTH cro/C1-type" evidence="2">
    <location>
        <begin position="12"/>
        <end position="66"/>
    </location>
</feature>
<evidence type="ECO:0000259" key="2">
    <source>
        <dbReference type="PROSITE" id="PS50943"/>
    </source>
</evidence>
<dbReference type="PANTHER" id="PTHR46558:SF4">
    <property type="entry name" value="DNA-BIDING PHAGE PROTEIN"/>
    <property type="match status" value="1"/>
</dbReference>
<proteinExistence type="predicted"/>
<dbReference type="Gene3D" id="1.10.260.40">
    <property type="entry name" value="lambda repressor-like DNA-binding domains"/>
    <property type="match status" value="1"/>
</dbReference>
<organism evidence="3 4">
    <name type="scientific">Candidatus Merdicola faecigallinarum</name>
    <dbReference type="NCBI Taxonomy" id="2840862"/>
    <lineage>
        <taxon>Bacteria</taxon>
        <taxon>Bacillati</taxon>
        <taxon>Bacillota</taxon>
        <taxon>Clostridia</taxon>
        <taxon>Candidatus Merdicola</taxon>
    </lineage>
</organism>
<comment type="caution">
    <text evidence="3">The sequence shown here is derived from an EMBL/GenBank/DDBJ whole genome shotgun (WGS) entry which is preliminary data.</text>
</comment>
<dbReference type="InterPro" id="IPR010982">
    <property type="entry name" value="Lambda_DNA-bd_dom_sf"/>
</dbReference>
<dbReference type="InterPro" id="IPR001387">
    <property type="entry name" value="Cro/C1-type_HTH"/>
</dbReference>
<name>A0A9D1M0A6_9FIRM</name>
<reference evidence="3" key="1">
    <citation type="submission" date="2020-10" db="EMBL/GenBank/DDBJ databases">
        <authorList>
            <person name="Gilroy R."/>
        </authorList>
    </citation>
    <scope>NUCLEOTIDE SEQUENCE</scope>
    <source>
        <strain evidence="3">CHK195-15760</strain>
    </source>
</reference>
<dbReference type="SUPFAM" id="SSF47413">
    <property type="entry name" value="lambda repressor-like DNA-binding domains"/>
    <property type="match status" value="1"/>
</dbReference>
<evidence type="ECO:0000313" key="4">
    <source>
        <dbReference type="Proteomes" id="UP000824093"/>
    </source>
</evidence>
<dbReference type="PANTHER" id="PTHR46558">
    <property type="entry name" value="TRACRIPTIONAL REGULATORY PROTEIN-RELATED-RELATED"/>
    <property type="match status" value="1"/>
</dbReference>
<dbReference type="AlphaFoldDB" id="A0A9D1M0A6"/>
<dbReference type="CDD" id="cd00093">
    <property type="entry name" value="HTH_XRE"/>
    <property type="match status" value="1"/>
</dbReference>
<gene>
    <name evidence="3" type="ORF">IAB70_01465</name>
</gene>
<dbReference type="GO" id="GO:0003677">
    <property type="term" value="F:DNA binding"/>
    <property type="evidence" value="ECO:0007669"/>
    <property type="project" value="UniProtKB-KW"/>
</dbReference>
<dbReference type="Proteomes" id="UP000824093">
    <property type="component" value="Unassembled WGS sequence"/>
</dbReference>
<dbReference type="Pfam" id="PF01381">
    <property type="entry name" value="HTH_3"/>
    <property type="match status" value="1"/>
</dbReference>
<dbReference type="PROSITE" id="PS50943">
    <property type="entry name" value="HTH_CROC1"/>
    <property type="match status" value="1"/>
</dbReference>
<reference evidence="3" key="2">
    <citation type="journal article" date="2021" name="PeerJ">
        <title>Extensive microbial diversity within the chicken gut microbiome revealed by metagenomics and culture.</title>
        <authorList>
            <person name="Gilroy R."/>
            <person name="Ravi A."/>
            <person name="Getino M."/>
            <person name="Pursley I."/>
            <person name="Horton D.L."/>
            <person name="Alikhan N.F."/>
            <person name="Baker D."/>
            <person name="Gharbi K."/>
            <person name="Hall N."/>
            <person name="Watson M."/>
            <person name="Adriaenssens E.M."/>
            <person name="Foster-Nyarko E."/>
            <person name="Jarju S."/>
            <person name="Secka A."/>
            <person name="Antonio M."/>
            <person name="Oren A."/>
            <person name="Chaudhuri R.R."/>
            <person name="La Ragione R."/>
            <person name="Hildebrand F."/>
            <person name="Pallen M.J."/>
        </authorList>
    </citation>
    <scope>NUCLEOTIDE SEQUENCE</scope>
    <source>
        <strain evidence="3">CHK195-15760</strain>
    </source>
</reference>
<sequence>MAIDYSLVGERLKRARLSKNLTQEDLAEELDVSVAFLSRIERGTSHVNLKRLNQLCALLDVSEGYILSGASDDSKTYLADDFKELLDRCSPEKQRLIYNIAKTIAETDDKN</sequence>
<evidence type="ECO:0000256" key="1">
    <source>
        <dbReference type="ARBA" id="ARBA00023125"/>
    </source>
</evidence>
<evidence type="ECO:0000313" key="3">
    <source>
        <dbReference type="EMBL" id="HIU51286.1"/>
    </source>
</evidence>
<dbReference type="EMBL" id="DVNH01000014">
    <property type="protein sequence ID" value="HIU51286.1"/>
    <property type="molecule type" value="Genomic_DNA"/>
</dbReference>
<dbReference type="SMART" id="SM00530">
    <property type="entry name" value="HTH_XRE"/>
    <property type="match status" value="1"/>
</dbReference>
<accession>A0A9D1M0A6</accession>